<dbReference type="OrthoDB" id="2139606at2759"/>
<dbReference type="GO" id="GO:0006493">
    <property type="term" value="P:protein O-linked glycosylation"/>
    <property type="evidence" value="ECO:0007669"/>
    <property type="project" value="TreeGrafter"/>
</dbReference>
<evidence type="ECO:0000256" key="2">
    <source>
        <dbReference type="ARBA" id="ARBA00008661"/>
    </source>
</evidence>
<dbReference type="GeneID" id="101896403"/>
<dbReference type="GO" id="GO:0000139">
    <property type="term" value="C:Golgi membrane"/>
    <property type="evidence" value="ECO:0007669"/>
    <property type="project" value="UniProtKB-SubCell"/>
</dbReference>
<dbReference type="RefSeq" id="XP_005185586.1">
    <property type="nucleotide sequence ID" value="XM_005185529.3"/>
</dbReference>
<dbReference type="InterPro" id="IPR002659">
    <property type="entry name" value="Glyco_trans_31"/>
</dbReference>
<keyword evidence="6 10" id="KW-0735">Signal-anchor</keyword>
<evidence type="ECO:0000256" key="5">
    <source>
        <dbReference type="ARBA" id="ARBA00022692"/>
    </source>
</evidence>
<evidence type="ECO:0000313" key="11">
    <source>
        <dbReference type="EnsemblMetazoa" id="MDOA009839-PA"/>
    </source>
</evidence>
<evidence type="ECO:0000256" key="1">
    <source>
        <dbReference type="ARBA" id="ARBA00004323"/>
    </source>
</evidence>
<dbReference type="FunFam" id="3.90.550.50:FF:000028">
    <property type="entry name" value="Hexosyltransferase"/>
    <property type="match status" value="1"/>
</dbReference>
<reference evidence="13" key="2">
    <citation type="submission" date="2025-04" db="UniProtKB">
        <authorList>
            <consortium name="RefSeq"/>
        </authorList>
    </citation>
    <scope>IDENTIFICATION</scope>
    <source>
        <strain evidence="13">Aabys</strain>
    </source>
</reference>
<keyword evidence="4" id="KW-0808">Transferase</keyword>
<reference evidence="11" key="1">
    <citation type="submission" date="2020-05" db="UniProtKB">
        <authorList>
            <consortium name="EnsemblMetazoa"/>
        </authorList>
    </citation>
    <scope>IDENTIFICATION</scope>
    <source>
        <strain evidence="11">Aabys</strain>
    </source>
</reference>
<evidence type="ECO:0000256" key="7">
    <source>
        <dbReference type="ARBA" id="ARBA00022989"/>
    </source>
</evidence>
<dbReference type="EC" id="2.4.1.-" evidence="10"/>
<dbReference type="Proteomes" id="UP001652621">
    <property type="component" value="Unplaced"/>
</dbReference>
<keyword evidence="5 10" id="KW-0812">Transmembrane</keyword>
<gene>
    <name evidence="11" type="primary">101896403</name>
    <name evidence="13" type="synonym">LOC101896403</name>
</gene>
<dbReference type="VEuPathDB" id="VectorBase:MDOA009839"/>
<proteinExistence type="inferred from homology"/>
<keyword evidence="9 10" id="KW-0472">Membrane</keyword>
<dbReference type="GO" id="GO:0016758">
    <property type="term" value="F:hexosyltransferase activity"/>
    <property type="evidence" value="ECO:0007669"/>
    <property type="project" value="InterPro"/>
</dbReference>
<evidence type="ECO:0000256" key="10">
    <source>
        <dbReference type="RuleBase" id="RU363063"/>
    </source>
</evidence>
<dbReference type="PANTHER" id="PTHR11214">
    <property type="entry name" value="BETA-1,3-N-ACETYLGLUCOSAMINYLTRANSFERASE"/>
    <property type="match status" value="1"/>
</dbReference>
<dbReference type="PANTHER" id="PTHR11214:SF235">
    <property type="entry name" value="HEXOSYLTRANSFERASE"/>
    <property type="match status" value="1"/>
</dbReference>
<protein>
    <recommendedName>
        <fullName evidence="10">Hexosyltransferase</fullName>
        <ecNumber evidence="10">2.4.1.-</ecNumber>
    </recommendedName>
</protein>
<accession>A0A1I8MYY7</accession>
<dbReference type="VEuPathDB" id="VectorBase:MDOMA2_021040"/>
<dbReference type="KEGG" id="mde:101896403"/>
<dbReference type="EnsemblMetazoa" id="MDOA009839-RA">
    <property type="protein sequence ID" value="MDOA009839-PA"/>
    <property type="gene ID" value="MDOA009839"/>
</dbReference>
<feature type="transmembrane region" description="Helical" evidence="10">
    <location>
        <begin position="7"/>
        <end position="25"/>
    </location>
</feature>
<evidence type="ECO:0000256" key="3">
    <source>
        <dbReference type="ARBA" id="ARBA00022676"/>
    </source>
</evidence>
<keyword evidence="7 10" id="KW-1133">Transmembrane helix</keyword>
<evidence type="ECO:0000256" key="4">
    <source>
        <dbReference type="ARBA" id="ARBA00022679"/>
    </source>
</evidence>
<keyword evidence="12" id="KW-1185">Reference proteome</keyword>
<evidence type="ECO:0000256" key="6">
    <source>
        <dbReference type="ARBA" id="ARBA00022968"/>
    </source>
</evidence>
<comment type="similarity">
    <text evidence="2 10">Belongs to the glycosyltransferase 31 family.</text>
</comment>
<evidence type="ECO:0000313" key="12">
    <source>
        <dbReference type="Proteomes" id="UP001652621"/>
    </source>
</evidence>
<keyword evidence="8 10" id="KW-0333">Golgi apparatus</keyword>
<sequence>MRLRRVIWKLLIFITVSLVLLFIFLNNNEKSENYSDDFITILRNTKEDTTASEEEHKPPLQLINNFDDARQVTSRPLLNLTQFEYLIDNDLCERFKKELTAIIIVTSYVGHDELRAAHRQAISQTKLAEMGMQRVFLLASIPLREHFITQSQIFNEQQRFGDLLQGNFKEAYRNLSYKHVMGLEWAAQRCERAKFIIKIDDDIIYDVFHLKRYLDSLELENLELTKSNEMLCGYVLDDKPVIRNQANKWYVRPDEYHFNNFPSYLSGWLYVTNPRTALRLVNQAYNSPIFWIDDTWITGILREPLKIPLQRLNSWFSANPDFLSCCVRDLKKPIAMECEFYVGPNGGESKLLIEFLHNVEKCYYDECLKRSKEQSLKNTCVGAFKHILPDHGNAEVKMVAMGR</sequence>
<dbReference type="Pfam" id="PF01762">
    <property type="entry name" value="Galactosyl_T"/>
    <property type="match status" value="1"/>
</dbReference>
<evidence type="ECO:0000256" key="9">
    <source>
        <dbReference type="ARBA" id="ARBA00023136"/>
    </source>
</evidence>
<dbReference type="Gene3D" id="3.90.550.50">
    <property type="match status" value="1"/>
</dbReference>
<evidence type="ECO:0000256" key="8">
    <source>
        <dbReference type="ARBA" id="ARBA00023034"/>
    </source>
</evidence>
<name>A0A1I8MYY7_MUSDO</name>
<dbReference type="AlphaFoldDB" id="A0A1I8MYY7"/>
<organism evidence="11">
    <name type="scientific">Musca domestica</name>
    <name type="common">House fly</name>
    <dbReference type="NCBI Taxonomy" id="7370"/>
    <lineage>
        <taxon>Eukaryota</taxon>
        <taxon>Metazoa</taxon>
        <taxon>Ecdysozoa</taxon>
        <taxon>Arthropoda</taxon>
        <taxon>Hexapoda</taxon>
        <taxon>Insecta</taxon>
        <taxon>Pterygota</taxon>
        <taxon>Neoptera</taxon>
        <taxon>Endopterygota</taxon>
        <taxon>Diptera</taxon>
        <taxon>Brachycera</taxon>
        <taxon>Muscomorpha</taxon>
        <taxon>Muscoidea</taxon>
        <taxon>Muscidae</taxon>
        <taxon>Musca</taxon>
    </lineage>
</organism>
<dbReference type="eggNOG" id="KOG2287">
    <property type="taxonomic scope" value="Eukaryota"/>
</dbReference>
<keyword evidence="3 10" id="KW-0328">Glycosyltransferase</keyword>
<comment type="subcellular location">
    <subcellularLocation>
        <location evidence="1 10">Golgi apparatus membrane</location>
        <topology evidence="1 10">Single-pass type II membrane protein</topology>
    </subcellularLocation>
</comment>
<evidence type="ECO:0000313" key="13">
    <source>
        <dbReference type="RefSeq" id="XP_005185586.1"/>
    </source>
</evidence>